<evidence type="ECO:0000256" key="1">
    <source>
        <dbReference type="SAM" id="Coils"/>
    </source>
</evidence>
<evidence type="ECO:0000259" key="2">
    <source>
        <dbReference type="Pfam" id="PF21037"/>
    </source>
</evidence>
<dbReference type="AlphaFoldDB" id="A0AA41N7I1"/>
<protein>
    <submittedName>
        <fullName evidence="3">Coiled-coil domain-containing protein 138</fullName>
    </submittedName>
</protein>
<dbReference type="PANTHER" id="PTHR34523:SF1">
    <property type="entry name" value="COILED-COIL DOMAIN-CONTAINING PROTEIN 138"/>
    <property type="match status" value="1"/>
</dbReference>
<comment type="caution">
    <text evidence="3">The sequence shown here is derived from an EMBL/GenBank/DDBJ whole genome shotgun (WGS) entry which is preliminary data.</text>
</comment>
<dbReference type="Proteomes" id="UP001166674">
    <property type="component" value="Unassembled WGS sequence"/>
</dbReference>
<accession>A0AA41N7I1</accession>
<evidence type="ECO:0000313" key="3">
    <source>
        <dbReference type="EMBL" id="MBZ3884832.1"/>
    </source>
</evidence>
<dbReference type="InterPro" id="IPR048751">
    <property type="entry name" value="CCDC138_CC"/>
</dbReference>
<keyword evidence="4" id="KW-1185">Reference proteome</keyword>
<evidence type="ECO:0000313" key="4">
    <source>
        <dbReference type="Proteomes" id="UP001166674"/>
    </source>
</evidence>
<reference evidence="3" key="1">
    <citation type="submission" date="2020-03" db="EMBL/GenBank/DDBJ databases">
        <title>Studies in the Genomics of Life Span.</title>
        <authorList>
            <person name="Glass D."/>
        </authorList>
    </citation>
    <scope>NUCLEOTIDE SEQUENCE</scope>
    <source>
        <strain evidence="3">SUZIE</strain>
        <tissue evidence="3">Muscle</tissue>
    </source>
</reference>
<proteinExistence type="predicted"/>
<dbReference type="Pfam" id="PF21037">
    <property type="entry name" value="CCDC138_cc"/>
    <property type="match status" value="1"/>
</dbReference>
<dbReference type="PANTHER" id="PTHR34523">
    <property type="entry name" value="COILED-COIL DOMAIN-CONTAINING PROTEIN 138"/>
    <property type="match status" value="1"/>
</dbReference>
<keyword evidence="1" id="KW-0175">Coiled coil</keyword>
<feature type="coiled-coil region" evidence="1">
    <location>
        <begin position="9"/>
        <end position="50"/>
    </location>
</feature>
<feature type="domain" description="Coiled-coil-domain-containing protein 138 coiled-coil" evidence="2">
    <location>
        <begin position="8"/>
        <end position="47"/>
    </location>
</feature>
<name>A0AA41N7I1_SCICA</name>
<dbReference type="EMBL" id="JAATJV010395500">
    <property type="protein sequence ID" value="MBZ3884832.1"/>
    <property type="molecule type" value="Genomic_DNA"/>
</dbReference>
<sequence length="318" mass="36008">MKARDLDPFDALKELNDNLKKQLNEVSEENRKMELQVKRVQAHLNNLEISLNGQVYELLMVFMDWISHHHHSKVKHEESGMDGSLRNISAASQKPCSSKAELTTHVFSTFNNEEVPPCHQRLSRSKQTGTMRGLCKLSGGWEDLTAIVQAGIEWPKTVHQFEGHVDNWSDGFFEYSRNSFYMRSDLVAQKFVHESRCCVRGICGQAQDICIPSKSKWISLGIRGCSCNFPQHLDCAAQAAPQDPRQTEDSYIFMAPIATPLSAFPIPKMFMMDKSQSTLEATAPGIKAMTIPCFPHNQARKKHIYRAARPEPCGLKEE</sequence>
<gene>
    <name evidence="3" type="ORF">SUZIE_179765</name>
</gene>
<organism evidence="3 4">
    <name type="scientific">Sciurus carolinensis</name>
    <name type="common">Eastern gray squirrel</name>
    <dbReference type="NCBI Taxonomy" id="30640"/>
    <lineage>
        <taxon>Eukaryota</taxon>
        <taxon>Metazoa</taxon>
        <taxon>Chordata</taxon>
        <taxon>Craniata</taxon>
        <taxon>Vertebrata</taxon>
        <taxon>Euteleostomi</taxon>
        <taxon>Mammalia</taxon>
        <taxon>Eutheria</taxon>
        <taxon>Euarchontoglires</taxon>
        <taxon>Glires</taxon>
        <taxon>Rodentia</taxon>
        <taxon>Sciuromorpha</taxon>
        <taxon>Sciuridae</taxon>
        <taxon>Sciurinae</taxon>
        <taxon>Sciurini</taxon>
        <taxon>Sciurus</taxon>
    </lineage>
</organism>
<dbReference type="InterPro" id="IPR038798">
    <property type="entry name" value="CCDC138"/>
</dbReference>